<dbReference type="EC" id="2.7.13.3" evidence="2"/>
<dbReference type="InterPro" id="IPR052162">
    <property type="entry name" value="Sensor_kinase/Photoreceptor"/>
</dbReference>
<dbReference type="Pfam" id="PF00512">
    <property type="entry name" value="HisKA"/>
    <property type="match status" value="1"/>
</dbReference>
<dbReference type="InterPro" id="IPR003661">
    <property type="entry name" value="HisK_dim/P_dom"/>
</dbReference>
<dbReference type="RefSeq" id="WP_188559848.1">
    <property type="nucleotide sequence ID" value="NZ_BMGS01000017.1"/>
</dbReference>
<dbReference type="SMART" id="SM00388">
    <property type="entry name" value="HisKA"/>
    <property type="match status" value="1"/>
</dbReference>
<dbReference type="InterPro" id="IPR004358">
    <property type="entry name" value="Sig_transdc_His_kin-like_C"/>
</dbReference>
<dbReference type="InterPro" id="IPR003594">
    <property type="entry name" value="HATPase_dom"/>
</dbReference>
<comment type="caution">
    <text evidence="10">The sequence shown here is derived from an EMBL/GenBank/DDBJ whole genome shotgun (WGS) entry which is preliminary data.</text>
</comment>
<evidence type="ECO:0000256" key="2">
    <source>
        <dbReference type="ARBA" id="ARBA00012438"/>
    </source>
</evidence>
<feature type="domain" description="PAC" evidence="9">
    <location>
        <begin position="235"/>
        <end position="287"/>
    </location>
</feature>
<feature type="compositionally biased region" description="Low complexity" evidence="6">
    <location>
        <begin position="132"/>
        <end position="144"/>
    </location>
</feature>
<evidence type="ECO:0000259" key="8">
    <source>
        <dbReference type="PROSITE" id="PS50112"/>
    </source>
</evidence>
<accession>A0ABQ1XAG2</accession>
<organism evidence="10 11">
    <name type="scientific">Hymenobacter glacieicola</name>
    <dbReference type="NCBI Taxonomy" id="1562124"/>
    <lineage>
        <taxon>Bacteria</taxon>
        <taxon>Pseudomonadati</taxon>
        <taxon>Bacteroidota</taxon>
        <taxon>Cytophagia</taxon>
        <taxon>Cytophagales</taxon>
        <taxon>Hymenobacteraceae</taxon>
        <taxon>Hymenobacter</taxon>
    </lineage>
</organism>
<evidence type="ECO:0000256" key="1">
    <source>
        <dbReference type="ARBA" id="ARBA00000085"/>
    </source>
</evidence>
<dbReference type="InterPro" id="IPR036890">
    <property type="entry name" value="HATPase_C_sf"/>
</dbReference>
<evidence type="ECO:0000313" key="11">
    <source>
        <dbReference type="Proteomes" id="UP000601361"/>
    </source>
</evidence>
<evidence type="ECO:0000256" key="5">
    <source>
        <dbReference type="ARBA" id="ARBA00022777"/>
    </source>
</evidence>
<dbReference type="PROSITE" id="PS50112">
    <property type="entry name" value="PAS"/>
    <property type="match status" value="3"/>
</dbReference>
<dbReference type="SMART" id="SM00387">
    <property type="entry name" value="HATPase_c"/>
    <property type="match status" value="1"/>
</dbReference>
<dbReference type="EMBL" id="BMGS01000017">
    <property type="protein sequence ID" value="GGG61744.1"/>
    <property type="molecule type" value="Genomic_DNA"/>
</dbReference>
<dbReference type="InterPro" id="IPR000014">
    <property type="entry name" value="PAS"/>
</dbReference>
<keyword evidence="5 10" id="KW-0418">Kinase</keyword>
<comment type="catalytic activity">
    <reaction evidence="1">
        <text>ATP + protein L-histidine = ADP + protein N-phospho-L-histidine.</text>
        <dbReference type="EC" id="2.7.13.3"/>
    </reaction>
</comment>
<dbReference type="Gene3D" id="3.30.565.10">
    <property type="entry name" value="Histidine kinase-like ATPase, C-terminal domain"/>
    <property type="match status" value="1"/>
</dbReference>
<dbReference type="InterPro" id="IPR013656">
    <property type="entry name" value="PAS_4"/>
</dbReference>
<dbReference type="PROSITE" id="PS50113">
    <property type="entry name" value="PAC"/>
    <property type="match status" value="2"/>
</dbReference>
<dbReference type="PRINTS" id="PR00344">
    <property type="entry name" value="BCTRLSENSOR"/>
</dbReference>
<dbReference type="Gene3D" id="3.30.450.20">
    <property type="entry name" value="PAS domain"/>
    <property type="match status" value="3"/>
</dbReference>
<dbReference type="Pfam" id="PF02518">
    <property type="entry name" value="HATPase_c"/>
    <property type="match status" value="1"/>
</dbReference>
<dbReference type="InterPro" id="IPR035965">
    <property type="entry name" value="PAS-like_dom_sf"/>
</dbReference>
<dbReference type="SUPFAM" id="SSF47384">
    <property type="entry name" value="Homodimeric domain of signal transducing histidine kinase"/>
    <property type="match status" value="1"/>
</dbReference>
<feature type="domain" description="PAS" evidence="8">
    <location>
        <begin position="161"/>
        <end position="232"/>
    </location>
</feature>
<dbReference type="CDD" id="cd00130">
    <property type="entry name" value="PAS"/>
    <property type="match status" value="3"/>
</dbReference>
<keyword evidence="4" id="KW-0808">Transferase</keyword>
<dbReference type="InterPro" id="IPR000700">
    <property type="entry name" value="PAS-assoc_C"/>
</dbReference>
<dbReference type="CDD" id="cd00082">
    <property type="entry name" value="HisKA"/>
    <property type="match status" value="1"/>
</dbReference>
<dbReference type="InterPro" id="IPR005467">
    <property type="entry name" value="His_kinase_dom"/>
</dbReference>
<dbReference type="InterPro" id="IPR013655">
    <property type="entry name" value="PAS_fold_3"/>
</dbReference>
<keyword evidence="3" id="KW-0597">Phosphoprotein</keyword>
<dbReference type="Pfam" id="PF08448">
    <property type="entry name" value="PAS_4"/>
    <property type="match status" value="2"/>
</dbReference>
<protein>
    <recommendedName>
        <fullName evidence="2">histidine kinase</fullName>
        <ecNumber evidence="2">2.7.13.3</ecNumber>
    </recommendedName>
</protein>
<proteinExistence type="predicted"/>
<feature type="region of interest" description="Disordered" evidence="6">
    <location>
        <begin position="132"/>
        <end position="151"/>
    </location>
</feature>
<dbReference type="PANTHER" id="PTHR43304:SF1">
    <property type="entry name" value="PAC DOMAIN-CONTAINING PROTEIN"/>
    <property type="match status" value="1"/>
</dbReference>
<evidence type="ECO:0000259" key="7">
    <source>
        <dbReference type="PROSITE" id="PS50109"/>
    </source>
</evidence>
<feature type="domain" description="PAC" evidence="9">
    <location>
        <begin position="346"/>
        <end position="408"/>
    </location>
</feature>
<feature type="domain" description="PAS" evidence="8">
    <location>
        <begin position="409"/>
        <end position="481"/>
    </location>
</feature>
<dbReference type="NCBIfam" id="TIGR00229">
    <property type="entry name" value="sensory_box"/>
    <property type="match status" value="3"/>
</dbReference>
<dbReference type="Pfam" id="PF08447">
    <property type="entry name" value="PAS_3"/>
    <property type="match status" value="1"/>
</dbReference>
<name>A0ABQ1XAG2_9BACT</name>
<evidence type="ECO:0000256" key="4">
    <source>
        <dbReference type="ARBA" id="ARBA00022679"/>
    </source>
</evidence>
<dbReference type="SUPFAM" id="SSF55785">
    <property type="entry name" value="PYP-like sensor domain (PAS domain)"/>
    <property type="match status" value="3"/>
</dbReference>
<dbReference type="Gene3D" id="1.10.287.130">
    <property type="match status" value="1"/>
</dbReference>
<dbReference type="SUPFAM" id="SSF55874">
    <property type="entry name" value="ATPase domain of HSP90 chaperone/DNA topoisomerase II/histidine kinase"/>
    <property type="match status" value="1"/>
</dbReference>
<dbReference type="PROSITE" id="PS50109">
    <property type="entry name" value="HIS_KIN"/>
    <property type="match status" value="1"/>
</dbReference>
<dbReference type="InterPro" id="IPR036097">
    <property type="entry name" value="HisK_dim/P_sf"/>
</dbReference>
<reference evidence="11" key="1">
    <citation type="journal article" date="2019" name="Int. J. Syst. Evol. Microbiol.">
        <title>The Global Catalogue of Microorganisms (GCM) 10K type strain sequencing project: providing services to taxonomists for standard genome sequencing and annotation.</title>
        <authorList>
            <consortium name="The Broad Institute Genomics Platform"/>
            <consortium name="The Broad Institute Genome Sequencing Center for Infectious Disease"/>
            <person name="Wu L."/>
            <person name="Ma J."/>
        </authorList>
    </citation>
    <scope>NUCLEOTIDE SEQUENCE [LARGE SCALE GENOMIC DNA]</scope>
    <source>
        <strain evidence="11">CGMCC 1.12990</strain>
    </source>
</reference>
<gene>
    <name evidence="10" type="ORF">GCM10011378_42260</name>
</gene>
<dbReference type="GO" id="GO:0016301">
    <property type="term" value="F:kinase activity"/>
    <property type="evidence" value="ECO:0007669"/>
    <property type="project" value="UniProtKB-KW"/>
</dbReference>
<evidence type="ECO:0000259" key="9">
    <source>
        <dbReference type="PROSITE" id="PS50113"/>
    </source>
</evidence>
<evidence type="ECO:0000313" key="10">
    <source>
        <dbReference type="EMBL" id="GGG61744.1"/>
    </source>
</evidence>
<dbReference type="SMART" id="SM00091">
    <property type="entry name" value="PAS"/>
    <property type="match status" value="3"/>
</dbReference>
<dbReference type="PANTHER" id="PTHR43304">
    <property type="entry name" value="PHYTOCHROME-LIKE PROTEIN CPH1"/>
    <property type="match status" value="1"/>
</dbReference>
<evidence type="ECO:0000256" key="6">
    <source>
        <dbReference type="SAM" id="MobiDB-lite"/>
    </source>
</evidence>
<keyword evidence="11" id="KW-1185">Reference proteome</keyword>
<feature type="domain" description="PAS" evidence="8">
    <location>
        <begin position="288"/>
        <end position="359"/>
    </location>
</feature>
<sequence length="771" mass="85077">MPVDLGYLPALPVSSPALLPALLALPDTGLIFCTPVTDAGGQVTNLTLTYLNPAAQRLLALPAQPPTPDWTYRQLLGPLPAGGGAWYEPTWRTGEPTRARVQPPAAPAALQLTAQRLEAGLLLSVQPAAAETAPAGTAPVETAPDGPAEPEREWLRERSRQLQSVDAVLAGLQEYVYLFDREGRFRYVNQPLLDLWGLTLAQAVGQNFHDLGYPAELAARLQAQIQRVIDTRQSVSDETPYTNPTGEAGHYEYTLVPLLAADGTVEAVGGRTHPVTERRRAEEALQASEQRLRALIENLPGGAVFVVDQQLRYQLAEGEALHQAGLTPAELLGRTVREVVPPALWQQHEPYYRAALTGEAFSLELETYGRSFLTRGVPLRDAAGQVEAALAVSYDITDRKQAETALRQSEERLQQALSIGTVGVIFFDLAGRIHDANAAFERLSGYAREDFISGRVRWDELTPPEFVEVTRHSQHELLTRGQNTPYEKQYRRPDGSRWWGLFAGKRLSSGECVEFVLDITASKEAQQQLHHSQQQLQAFNEQLTRTNVDLDNFIYTASHDLKAPITNIKGLILALQDQLPGPVQQAHDVGPLLDMMGASVQRFLRAIEQLSDVVKLQQAHASPVAEVALRPVIEDVRRDLRPQLAAAGAQVKLDVPPDTHVLFSKKNLRSVVYNLLSNAVKYQHPDRAPQVVIGCRREEPYTVLTVQDNGLGIEADHLPKLFQMFRRFHAHVDGTGIGLYMVKRIVENAGGRLQVTSTPGEGTAFSVYFRR</sequence>
<dbReference type="Proteomes" id="UP000601361">
    <property type="component" value="Unassembled WGS sequence"/>
</dbReference>
<evidence type="ECO:0000256" key="3">
    <source>
        <dbReference type="ARBA" id="ARBA00022553"/>
    </source>
</evidence>
<feature type="domain" description="Histidine kinase" evidence="7">
    <location>
        <begin position="556"/>
        <end position="771"/>
    </location>
</feature>